<dbReference type="Proteomes" id="UP001221898">
    <property type="component" value="Unassembled WGS sequence"/>
</dbReference>
<name>A0AAD7RV77_9TELE</name>
<protein>
    <submittedName>
        <fullName evidence="1">Uncharacterized protein</fullName>
    </submittedName>
</protein>
<gene>
    <name evidence="1" type="ORF">AAFF_G00097720</name>
</gene>
<evidence type="ECO:0000313" key="2">
    <source>
        <dbReference type="Proteomes" id="UP001221898"/>
    </source>
</evidence>
<dbReference type="EMBL" id="JAINUG010000163">
    <property type="protein sequence ID" value="KAJ8390994.1"/>
    <property type="molecule type" value="Genomic_DNA"/>
</dbReference>
<keyword evidence="2" id="KW-1185">Reference proteome</keyword>
<dbReference type="AlphaFoldDB" id="A0AAD7RV77"/>
<sequence>MRLFALEPGPRGIQSLNNPISARATAELQAGPGFLIKALVWDFRISANSAAALRRGRYTRKTRLTATRLLLLARDGALRCADSSAPLPWPLTASLGVAAVPRLNPSSRDRLALPNVLPAGAERCDRASGCLTCTYRESRITLPEPMSEQPQ</sequence>
<proteinExistence type="predicted"/>
<reference evidence="1" key="1">
    <citation type="journal article" date="2023" name="Science">
        <title>Genome structures resolve the early diversification of teleost fishes.</title>
        <authorList>
            <person name="Parey E."/>
            <person name="Louis A."/>
            <person name="Montfort J."/>
            <person name="Bouchez O."/>
            <person name="Roques C."/>
            <person name="Iampietro C."/>
            <person name="Lluch J."/>
            <person name="Castinel A."/>
            <person name="Donnadieu C."/>
            <person name="Desvignes T."/>
            <person name="Floi Bucao C."/>
            <person name="Jouanno E."/>
            <person name="Wen M."/>
            <person name="Mejri S."/>
            <person name="Dirks R."/>
            <person name="Jansen H."/>
            <person name="Henkel C."/>
            <person name="Chen W.J."/>
            <person name="Zahm M."/>
            <person name="Cabau C."/>
            <person name="Klopp C."/>
            <person name="Thompson A.W."/>
            <person name="Robinson-Rechavi M."/>
            <person name="Braasch I."/>
            <person name="Lecointre G."/>
            <person name="Bobe J."/>
            <person name="Postlethwait J.H."/>
            <person name="Berthelot C."/>
            <person name="Roest Crollius H."/>
            <person name="Guiguen Y."/>
        </authorList>
    </citation>
    <scope>NUCLEOTIDE SEQUENCE</scope>
    <source>
        <strain evidence="1">NC1722</strain>
    </source>
</reference>
<accession>A0AAD7RV77</accession>
<evidence type="ECO:0000313" key="1">
    <source>
        <dbReference type="EMBL" id="KAJ8390994.1"/>
    </source>
</evidence>
<organism evidence="1 2">
    <name type="scientific">Aldrovandia affinis</name>
    <dbReference type="NCBI Taxonomy" id="143900"/>
    <lineage>
        <taxon>Eukaryota</taxon>
        <taxon>Metazoa</taxon>
        <taxon>Chordata</taxon>
        <taxon>Craniata</taxon>
        <taxon>Vertebrata</taxon>
        <taxon>Euteleostomi</taxon>
        <taxon>Actinopterygii</taxon>
        <taxon>Neopterygii</taxon>
        <taxon>Teleostei</taxon>
        <taxon>Notacanthiformes</taxon>
        <taxon>Halosauridae</taxon>
        <taxon>Aldrovandia</taxon>
    </lineage>
</organism>
<comment type="caution">
    <text evidence="1">The sequence shown here is derived from an EMBL/GenBank/DDBJ whole genome shotgun (WGS) entry which is preliminary data.</text>
</comment>